<dbReference type="EMBL" id="BAABAT010000003">
    <property type="protein sequence ID" value="GAA4246226.1"/>
    <property type="molecule type" value="Genomic_DNA"/>
</dbReference>
<evidence type="ECO:0000313" key="2">
    <source>
        <dbReference type="EMBL" id="GAA4246226.1"/>
    </source>
</evidence>
<dbReference type="SUPFAM" id="SSF69118">
    <property type="entry name" value="AhpD-like"/>
    <property type="match status" value="1"/>
</dbReference>
<proteinExistence type="predicted"/>
<sequence length="127" mass="13695">MTPAERGAEVRREVLGEFAERPPKPFAEPFREWVLSAAWGGVWDRPGLDRRTRSCVTLAVLTALRCEEELAMHVEAALRNGLTRDEIAEVLLHATVYAGAPAGNAAFAAAARVLESLDADGVAEDAP</sequence>
<evidence type="ECO:0000259" key="1">
    <source>
        <dbReference type="Pfam" id="PF02627"/>
    </source>
</evidence>
<organism evidence="2 3">
    <name type="scientific">Dactylosporangium darangshiense</name>
    <dbReference type="NCBI Taxonomy" id="579108"/>
    <lineage>
        <taxon>Bacteria</taxon>
        <taxon>Bacillati</taxon>
        <taxon>Actinomycetota</taxon>
        <taxon>Actinomycetes</taxon>
        <taxon>Micromonosporales</taxon>
        <taxon>Micromonosporaceae</taxon>
        <taxon>Dactylosporangium</taxon>
    </lineage>
</organism>
<dbReference type="InterPro" id="IPR029032">
    <property type="entry name" value="AhpD-like"/>
</dbReference>
<dbReference type="InterPro" id="IPR003779">
    <property type="entry name" value="CMD-like"/>
</dbReference>
<comment type="caution">
    <text evidence="2">The sequence shown here is derived from an EMBL/GenBank/DDBJ whole genome shotgun (WGS) entry which is preliminary data.</text>
</comment>
<gene>
    <name evidence="2" type="primary">pcaC</name>
    <name evidence="2" type="ORF">GCM10022255_016650</name>
</gene>
<accession>A0ABP8D276</accession>
<dbReference type="PANTHER" id="PTHR33570:SF2">
    <property type="entry name" value="CARBOXYMUCONOLACTONE DECARBOXYLASE-LIKE DOMAIN-CONTAINING PROTEIN"/>
    <property type="match status" value="1"/>
</dbReference>
<feature type="domain" description="Carboxymuconolactone decarboxylase-like" evidence="1">
    <location>
        <begin position="30"/>
        <end position="111"/>
    </location>
</feature>
<dbReference type="InterPro" id="IPR052512">
    <property type="entry name" value="4CMD/NDH-1_regulator"/>
</dbReference>
<reference evidence="3" key="1">
    <citation type="journal article" date="2019" name="Int. J. Syst. Evol. Microbiol.">
        <title>The Global Catalogue of Microorganisms (GCM) 10K type strain sequencing project: providing services to taxonomists for standard genome sequencing and annotation.</title>
        <authorList>
            <consortium name="The Broad Institute Genomics Platform"/>
            <consortium name="The Broad Institute Genome Sequencing Center for Infectious Disease"/>
            <person name="Wu L."/>
            <person name="Ma J."/>
        </authorList>
    </citation>
    <scope>NUCLEOTIDE SEQUENCE [LARGE SCALE GENOMIC DNA]</scope>
    <source>
        <strain evidence="3">JCM 17441</strain>
    </source>
</reference>
<dbReference type="Pfam" id="PF02627">
    <property type="entry name" value="CMD"/>
    <property type="match status" value="1"/>
</dbReference>
<name>A0ABP8D276_9ACTN</name>
<dbReference type="PANTHER" id="PTHR33570">
    <property type="entry name" value="4-CARBOXYMUCONOLACTONE DECARBOXYLASE FAMILY PROTEIN"/>
    <property type="match status" value="1"/>
</dbReference>
<evidence type="ECO:0000313" key="3">
    <source>
        <dbReference type="Proteomes" id="UP001500620"/>
    </source>
</evidence>
<dbReference type="Gene3D" id="1.20.1290.10">
    <property type="entry name" value="AhpD-like"/>
    <property type="match status" value="1"/>
</dbReference>
<dbReference type="Proteomes" id="UP001500620">
    <property type="component" value="Unassembled WGS sequence"/>
</dbReference>
<dbReference type="RefSeq" id="WP_345122967.1">
    <property type="nucleotide sequence ID" value="NZ_BAABAT010000003.1"/>
</dbReference>
<keyword evidence="3" id="KW-1185">Reference proteome</keyword>
<protein>
    <submittedName>
        <fullName evidence="2">4-carboxymuconolactone decarboxylase</fullName>
    </submittedName>
</protein>